<keyword evidence="2" id="KW-1185">Reference proteome</keyword>
<dbReference type="RefSeq" id="WP_406952452.1">
    <property type="nucleotide sequence ID" value="NZ_JAYMRW010000006.1"/>
</dbReference>
<protein>
    <submittedName>
        <fullName evidence="1">HAD domain-containing protein</fullName>
    </submittedName>
</protein>
<proteinExistence type="predicted"/>
<sequence>MRTQLSATYLLPPPRRRGGYVLYVDFDGVVQPESVYFYPRLGPVLVNAPGHKLFEHVGLLEQELASYPDVRIVLSTSWVRRYRGSIPKVTRHLTPALRDRVVGATFHSRMDATEFAAAPRGVQVWADVVRRKPLDWLALDDDAELWPAWCRDKLVQTDEILGISAPGVLEELRAKLSAMVPL</sequence>
<dbReference type="Proteomes" id="UP001390669">
    <property type="component" value="Unassembled WGS sequence"/>
</dbReference>
<comment type="caution">
    <text evidence="1">The sequence shown here is derived from an EMBL/GenBank/DDBJ whole genome shotgun (WGS) entry which is preliminary data.</text>
</comment>
<dbReference type="Pfam" id="PF18143">
    <property type="entry name" value="HAD_SAK_2"/>
    <property type="match status" value="1"/>
</dbReference>
<reference evidence="1 2" key="1">
    <citation type="submission" date="2024-01" db="EMBL/GenBank/DDBJ databases">
        <title>The diversity of rhizobia nodulating Mimosa spp. in eleven states of Brazil covering several biomes is determined by host plant, location, and edaphic factors.</title>
        <authorList>
            <person name="Rouws L."/>
            <person name="Barauna A."/>
            <person name="Beukes C."/>
            <person name="De Faria S.M."/>
            <person name="Gross E."/>
            <person name="Dos Reis Junior F.B."/>
            <person name="Simon M."/>
            <person name="Maluk M."/>
            <person name="Odee D.W."/>
            <person name="Kenicer G."/>
            <person name="Young J.P.W."/>
            <person name="Reis V.M."/>
            <person name="Zilli J."/>
            <person name="James E.K."/>
        </authorList>
    </citation>
    <scope>NUCLEOTIDE SEQUENCE [LARGE SCALE GENOMIC DNA]</scope>
    <source>
        <strain evidence="1 2">JPY164</strain>
    </source>
</reference>
<accession>A0ABU9SBY4</accession>
<name>A0ABU9SBY4_9BURK</name>
<gene>
    <name evidence="1" type="ORF">VSR33_15440</name>
</gene>
<dbReference type="EMBL" id="JAYMRW010000006">
    <property type="protein sequence ID" value="MEM5448876.1"/>
    <property type="molecule type" value="Genomic_DNA"/>
</dbReference>
<organism evidence="1 2">
    <name type="scientific">Paraburkholderia guartelaensis</name>
    <dbReference type="NCBI Taxonomy" id="2546446"/>
    <lineage>
        <taxon>Bacteria</taxon>
        <taxon>Pseudomonadati</taxon>
        <taxon>Pseudomonadota</taxon>
        <taxon>Betaproteobacteria</taxon>
        <taxon>Burkholderiales</taxon>
        <taxon>Burkholderiaceae</taxon>
        <taxon>Paraburkholderia</taxon>
    </lineage>
</organism>
<evidence type="ECO:0000313" key="1">
    <source>
        <dbReference type="EMBL" id="MEM5448876.1"/>
    </source>
</evidence>
<evidence type="ECO:0000313" key="2">
    <source>
        <dbReference type="Proteomes" id="UP001390669"/>
    </source>
</evidence>